<evidence type="ECO:0000256" key="14">
    <source>
        <dbReference type="HAMAP-Rule" id="MF_00536"/>
    </source>
</evidence>
<evidence type="ECO:0000256" key="9">
    <source>
        <dbReference type="ARBA" id="ARBA00023002"/>
    </source>
</evidence>
<comment type="function">
    <text evidence="14">Catalyzes the NAD(P)-dependent oxidation of 4-(phosphooxy)-L-threonine (HTP) into 2-amino-3-oxo-4-(phosphooxy)butyric acid which spontaneously decarboxylates to form 3-amino-2-oxopropyl phosphate (AHAP).</text>
</comment>
<dbReference type="AlphaFoldDB" id="W0BBF6"/>
<keyword evidence="8 14" id="KW-0521">NADP</keyword>
<feature type="binding site" evidence="14">
    <location>
        <position position="268"/>
    </location>
    <ligand>
        <name>substrate</name>
    </ligand>
</feature>
<dbReference type="GO" id="GO:0005737">
    <property type="term" value="C:cytoplasm"/>
    <property type="evidence" value="ECO:0007669"/>
    <property type="project" value="UniProtKB-SubCell"/>
</dbReference>
<dbReference type="EC" id="1.1.1.262" evidence="14"/>
<dbReference type="eggNOG" id="COG1995">
    <property type="taxonomic scope" value="Bacteria"/>
</dbReference>
<keyword evidence="10 14" id="KW-0520">NAD</keyword>
<dbReference type="NCBIfam" id="TIGR00557">
    <property type="entry name" value="pdxA"/>
    <property type="match status" value="1"/>
</dbReference>
<evidence type="ECO:0000313" key="17">
    <source>
        <dbReference type="Proteomes" id="UP000018838"/>
    </source>
</evidence>
<evidence type="ECO:0000256" key="1">
    <source>
        <dbReference type="ARBA" id="ARBA00004903"/>
    </source>
</evidence>
<keyword evidence="17" id="KW-1185">Reference proteome</keyword>
<dbReference type="InterPro" id="IPR001796">
    <property type="entry name" value="DHFR_dom"/>
</dbReference>
<comment type="pathway">
    <text evidence="14">Cofactor biosynthesis; pyridoxine 5'-phosphate biosynthesis; pyridoxine 5'-phosphate from D-erythrose 4-phosphate: step 4/5.</text>
</comment>
<evidence type="ECO:0000256" key="4">
    <source>
        <dbReference type="ARBA" id="ARBA00022563"/>
    </source>
</evidence>
<feature type="binding site" evidence="14">
    <location>
        <position position="277"/>
    </location>
    <ligand>
        <name>substrate</name>
    </ligand>
</feature>
<evidence type="ECO:0000256" key="8">
    <source>
        <dbReference type="ARBA" id="ARBA00022857"/>
    </source>
</evidence>
<dbReference type="GO" id="GO:0004146">
    <property type="term" value="F:dihydrofolate reductase activity"/>
    <property type="evidence" value="ECO:0007669"/>
    <property type="project" value="InterPro"/>
</dbReference>
<evidence type="ECO:0000256" key="7">
    <source>
        <dbReference type="ARBA" id="ARBA00022842"/>
    </source>
</evidence>
<feature type="binding site" evidence="14">
    <location>
        <position position="130"/>
    </location>
    <ligand>
        <name>substrate</name>
    </ligand>
</feature>
<evidence type="ECO:0000313" key="16">
    <source>
        <dbReference type="EMBL" id="AHE65952.1"/>
    </source>
</evidence>
<dbReference type="PANTHER" id="PTHR30004">
    <property type="entry name" value="4-HYDROXYTHREONINE-4-PHOSPHATE DEHYDROGENASE"/>
    <property type="match status" value="1"/>
</dbReference>
<dbReference type="GO" id="GO:0046654">
    <property type="term" value="P:tetrahydrofolate biosynthetic process"/>
    <property type="evidence" value="ECO:0007669"/>
    <property type="project" value="InterPro"/>
</dbReference>
<dbReference type="Proteomes" id="UP000018838">
    <property type="component" value="Chromosome"/>
</dbReference>
<dbReference type="PRINTS" id="PR00070">
    <property type="entry name" value="DHFR"/>
</dbReference>
<evidence type="ECO:0000256" key="13">
    <source>
        <dbReference type="ARBA" id="ARBA00025067"/>
    </source>
</evidence>
<comment type="similarity">
    <text evidence="14">Belongs to the PdxA family.</text>
</comment>
<dbReference type="InterPro" id="IPR037510">
    <property type="entry name" value="PdxA"/>
</dbReference>
<dbReference type="SUPFAM" id="SSF53659">
    <property type="entry name" value="Isocitrate/Isopropylmalate dehydrogenase-like"/>
    <property type="match status" value="1"/>
</dbReference>
<keyword evidence="5 14" id="KW-0479">Metal-binding</keyword>
<comment type="function">
    <text evidence="13">Key enzyme in folate metabolism. Catalyzes an essential reaction for de novo glycine and purine synthesis, and for DNA precursor synthesis.</text>
</comment>
<dbReference type="CDD" id="cd00209">
    <property type="entry name" value="DHFR"/>
    <property type="match status" value="1"/>
</dbReference>
<comment type="similarity">
    <text evidence="2">Belongs to the dihydrofolate reductase family.</text>
</comment>
<feature type="binding site" evidence="14">
    <location>
        <position position="286"/>
    </location>
    <ligand>
        <name>substrate</name>
    </ligand>
</feature>
<dbReference type="HOGENOM" id="CLU_554116_0_0_6"/>
<feature type="binding site" evidence="14">
    <location>
        <position position="160"/>
    </location>
    <ligand>
        <name>a divalent metal cation</name>
        <dbReference type="ChEBI" id="CHEBI:60240"/>
        <note>ligand shared between dimeric partners</note>
    </ligand>
</feature>
<feature type="binding site" evidence="14">
    <location>
        <position position="260"/>
    </location>
    <ligand>
        <name>a divalent metal cation</name>
        <dbReference type="ChEBI" id="CHEBI:60240"/>
        <note>ligand shared between dimeric partners</note>
    </ligand>
</feature>
<evidence type="ECO:0000256" key="6">
    <source>
        <dbReference type="ARBA" id="ARBA00022833"/>
    </source>
</evidence>
<dbReference type="eggNOG" id="COG0262">
    <property type="taxonomic scope" value="Bacteria"/>
</dbReference>
<dbReference type="GO" id="GO:0051287">
    <property type="term" value="F:NAD binding"/>
    <property type="evidence" value="ECO:0007669"/>
    <property type="project" value="InterPro"/>
</dbReference>
<dbReference type="HAMAP" id="MF_00536">
    <property type="entry name" value="PdxA"/>
    <property type="match status" value="1"/>
</dbReference>
<dbReference type="EMBL" id="CP004006">
    <property type="protein sequence ID" value="AHE65952.1"/>
    <property type="molecule type" value="Genomic_DNA"/>
</dbReference>
<keyword evidence="12 14" id="KW-0170">Cobalt</keyword>
<dbReference type="SUPFAM" id="SSF53597">
    <property type="entry name" value="Dihydrofolate reductase-like"/>
    <property type="match status" value="1"/>
</dbReference>
<dbReference type="UniPathway" id="UPA00244">
    <property type="reaction ID" value="UER00312"/>
</dbReference>
<dbReference type="PATRIC" id="fig|1268635.3.peg.367"/>
<dbReference type="GO" id="GO:0008270">
    <property type="term" value="F:zinc ion binding"/>
    <property type="evidence" value="ECO:0007669"/>
    <property type="project" value="UniProtKB-UniRule"/>
</dbReference>
<protein>
    <recommendedName>
        <fullName evidence="14">4-hydroxythreonine-4-phosphate dehydrogenase</fullName>
        <ecNumber evidence="14">1.1.1.262</ecNumber>
    </recommendedName>
    <alternativeName>
        <fullName evidence="14">4-(phosphohydroxy)-L-threonine dehydrogenase</fullName>
    </alternativeName>
</protein>
<dbReference type="Pfam" id="PF04166">
    <property type="entry name" value="PdxA"/>
    <property type="match status" value="1"/>
</dbReference>
<evidence type="ECO:0000256" key="11">
    <source>
        <dbReference type="ARBA" id="ARBA00023096"/>
    </source>
</evidence>
<dbReference type="Gene3D" id="3.40.718.10">
    <property type="entry name" value="Isopropylmalate Dehydrogenase"/>
    <property type="match status" value="1"/>
</dbReference>
<accession>W0BBF6</accession>
<dbReference type="FunFam" id="3.40.430.10:FF:000001">
    <property type="entry name" value="Dihydrofolate reductase"/>
    <property type="match status" value="1"/>
</dbReference>
<feature type="binding site" evidence="14">
    <location>
        <position position="205"/>
    </location>
    <ligand>
        <name>a divalent metal cation</name>
        <dbReference type="ChEBI" id="CHEBI:60240"/>
        <note>ligand shared between dimeric partners</note>
    </ligand>
</feature>
<feature type="binding site" evidence="14">
    <location>
        <position position="131"/>
    </location>
    <ligand>
        <name>substrate</name>
    </ligand>
</feature>
<dbReference type="InterPro" id="IPR005255">
    <property type="entry name" value="PdxA_fam"/>
</dbReference>
<evidence type="ECO:0000259" key="15">
    <source>
        <dbReference type="PROSITE" id="PS51330"/>
    </source>
</evidence>
<reference evidence="16 17" key="1">
    <citation type="journal article" date="2013" name="Int. J. Med. Microbiol.">
        <title>Legionella oakridgensis ATCC 33761 genome sequence and phenotypic characterization reveals its replication capacity in amoebae.</title>
        <authorList>
            <person name="Brzuszkiewicz E."/>
            <person name="Schulz T."/>
            <person name="Rydzewski K."/>
            <person name="Daniel R."/>
            <person name="Gillmaier N."/>
            <person name="Dittmann C."/>
            <person name="Holland G."/>
            <person name="Schunder E."/>
            <person name="Lautner M."/>
            <person name="Eisenreich W."/>
            <person name="Luck C."/>
            <person name="Heuner K."/>
        </authorList>
    </citation>
    <scope>NUCLEOTIDE SEQUENCE [LARGE SCALE GENOMIC DNA]</scope>
    <source>
        <strain>OR-10</strain>
        <strain evidence="17">ATCC 33761</strain>
    </source>
</reference>
<comment type="miscellaneous">
    <text evidence="14">The active site is located at the dimer interface.</text>
</comment>
<dbReference type="GO" id="GO:0050570">
    <property type="term" value="F:4-hydroxythreonine-4-phosphate dehydrogenase activity"/>
    <property type="evidence" value="ECO:0007669"/>
    <property type="project" value="UniProtKB-UniRule"/>
</dbReference>
<keyword evidence="3 14" id="KW-0963">Cytoplasm</keyword>
<evidence type="ECO:0000256" key="10">
    <source>
        <dbReference type="ARBA" id="ARBA00023027"/>
    </source>
</evidence>
<dbReference type="STRING" id="1268635.Loa_00363"/>
<keyword evidence="4" id="KW-0554">One-carbon metabolism</keyword>
<dbReference type="PROSITE" id="PS51330">
    <property type="entry name" value="DHFR_2"/>
    <property type="match status" value="1"/>
</dbReference>
<dbReference type="GO" id="GO:0008615">
    <property type="term" value="P:pyridoxine biosynthetic process"/>
    <property type="evidence" value="ECO:0007669"/>
    <property type="project" value="UniProtKB-UniRule"/>
</dbReference>
<dbReference type="GO" id="GO:0042823">
    <property type="term" value="P:pyridoxal phosphate biosynthetic process"/>
    <property type="evidence" value="ECO:0007669"/>
    <property type="project" value="UniProtKB-UniRule"/>
</dbReference>
<dbReference type="GO" id="GO:0000287">
    <property type="term" value="F:magnesium ion binding"/>
    <property type="evidence" value="ECO:0007669"/>
    <property type="project" value="UniProtKB-UniRule"/>
</dbReference>
<gene>
    <name evidence="14" type="primary">pdxA</name>
    <name evidence="16" type="ORF">Loa_00363</name>
</gene>
<sequence>MKPLLVSSGEPAGIGPDICLTLAASHLPVVILGDKSLLAQRAEQLGLNIVLKDYSVREKTVTDSNQLAVLHVPCPVKPIAGVLDPQNASYVLAMLTTAAQRCLHGEFSALITAPVHKAVINQAGFAFSGHTEFLAHQCNIETVVMMLACEAMRVALVTTHLPLKDVPKAVTMSSVTNVITCLDKSLKQEFGISKPRIFVAGLNPHAGEGGFLGHEEIEVISPALYALQKQGIDVHGPFPADTMFVEQHANDCDAFVAMYHDQGLPVLKYAGFGRAVNITLGLPIIRTSVDHGTALELAGTGKADVGSMKAAIEIAAFMARKKVRNMTIISLIAAVDEHGALGKDNQLLCHLPADLRHFKELTLGKPILMGRKTYESIGSPLPGRLNIILSRQLTQISGAVVVDTLHHAFELTCHEPEIMVIGGAHVYEQAILVAQRIYLTKIHHQFEADVFFPTVDESIWQVQEAVFRPHDEKSKYDMTFYRYEKVKSALLL</sequence>
<feature type="domain" description="DHFR" evidence="15">
    <location>
        <begin position="328"/>
        <end position="485"/>
    </location>
</feature>
<keyword evidence="11 14" id="KW-0664">Pyridoxine biosynthesis</keyword>
<comment type="subunit">
    <text evidence="14">Homodimer.</text>
</comment>
<comment type="subcellular location">
    <subcellularLocation>
        <location evidence="14">Cytoplasm</location>
    </subcellularLocation>
</comment>
<evidence type="ECO:0000256" key="5">
    <source>
        <dbReference type="ARBA" id="ARBA00022723"/>
    </source>
</evidence>
<name>W0BBF6_9GAMM</name>
<dbReference type="InterPro" id="IPR024072">
    <property type="entry name" value="DHFR-like_dom_sf"/>
</dbReference>
<dbReference type="GO" id="GO:0050897">
    <property type="term" value="F:cobalt ion binding"/>
    <property type="evidence" value="ECO:0007669"/>
    <property type="project" value="UniProtKB-UniRule"/>
</dbReference>
<dbReference type="PANTHER" id="PTHR30004:SF5">
    <property type="entry name" value="4-HYDROXYTHREONINE-4-PHOSPHATE DEHYDROGENASE"/>
    <property type="match status" value="1"/>
</dbReference>
<dbReference type="KEGG" id="lok:Loa_00363"/>
<comment type="cofactor">
    <cofactor evidence="14">
        <name>Zn(2+)</name>
        <dbReference type="ChEBI" id="CHEBI:29105"/>
    </cofactor>
    <cofactor evidence="14">
        <name>Mg(2+)</name>
        <dbReference type="ChEBI" id="CHEBI:18420"/>
    </cofactor>
    <cofactor evidence="14">
        <name>Co(2+)</name>
        <dbReference type="ChEBI" id="CHEBI:48828"/>
    </cofactor>
    <text evidence="14">Binds 1 divalent metal cation per subunit. Can use ions such as Zn(2+), Mg(2+) or Co(2+).</text>
</comment>
<organism evidence="16 17">
    <name type="scientific">Legionella oakridgensis ATCC 33761 = DSM 21215</name>
    <dbReference type="NCBI Taxonomy" id="1268635"/>
    <lineage>
        <taxon>Bacteria</taxon>
        <taxon>Pseudomonadati</taxon>
        <taxon>Pseudomonadota</taxon>
        <taxon>Gammaproteobacteria</taxon>
        <taxon>Legionellales</taxon>
        <taxon>Legionellaceae</taxon>
        <taxon>Legionella</taxon>
    </lineage>
</organism>
<dbReference type="Gene3D" id="3.40.430.10">
    <property type="entry name" value="Dihydrofolate Reductase, subunit A"/>
    <property type="match status" value="1"/>
</dbReference>
<keyword evidence="7 14" id="KW-0460">Magnesium</keyword>
<dbReference type="GO" id="GO:0070401">
    <property type="term" value="F:NADP+ binding"/>
    <property type="evidence" value="ECO:0007669"/>
    <property type="project" value="UniProtKB-ARBA"/>
</dbReference>
<evidence type="ECO:0000256" key="2">
    <source>
        <dbReference type="ARBA" id="ARBA00009539"/>
    </source>
</evidence>
<evidence type="ECO:0000256" key="3">
    <source>
        <dbReference type="ARBA" id="ARBA00022490"/>
    </source>
</evidence>
<keyword evidence="9 14" id="KW-0560">Oxidoreductase</keyword>
<comment type="pathway">
    <text evidence="1">Cofactor biosynthesis; tetrahydrofolate biosynthesis; 5,6,7,8-tetrahydrofolate from 7,8-dihydrofolate: step 1/1.</text>
</comment>
<comment type="catalytic activity">
    <reaction evidence="14">
        <text>4-(phosphooxy)-L-threonine + NAD(+) = 3-amino-2-oxopropyl phosphate + CO2 + NADH</text>
        <dbReference type="Rhea" id="RHEA:32275"/>
        <dbReference type="ChEBI" id="CHEBI:16526"/>
        <dbReference type="ChEBI" id="CHEBI:57279"/>
        <dbReference type="ChEBI" id="CHEBI:57540"/>
        <dbReference type="ChEBI" id="CHEBI:57945"/>
        <dbReference type="ChEBI" id="CHEBI:58452"/>
        <dbReference type="EC" id="1.1.1.262"/>
    </reaction>
</comment>
<evidence type="ECO:0000256" key="12">
    <source>
        <dbReference type="ARBA" id="ARBA00023285"/>
    </source>
</evidence>
<keyword evidence="6 14" id="KW-0862">Zinc</keyword>
<dbReference type="GO" id="GO:0006730">
    <property type="term" value="P:one-carbon metabolic process"/>
    <property type="evidence" value="ECO:0007669"/>
    <property type="project" value="UniProtKB-KW"/>
</dbReference>
<dbReference type="Pfam" id="PF00186">
    <property type="entry name" value="DHFR_1"/>
    <property type="match status" value="1"/>
</dbReference>
<proteinExistence type="inferred from homology"/>